<gene>
    <name evidence="1" type="primary">Acey_s0388.g492</name>
    <name evidence="1" type="ORF">Y032_0388g492</name>
</gene>
<name>A0A016RSH1_9BILA</name>
<evidence type="ECO:0000313" key="2">
    <source>
        <dbReference type="Proteomes" id="UP000024635"/>
    </source>
</evidence>
<organism evidence="1 2">
    <name type="scientific">Ancylostoma ceylanicum</name>
    <dbReference type="NCBI Taxonomy" id="53326"/>
    <lineage>
        <taxon>Eukaryota</taxon>
        <taxon>Metazoa</taxon>
        <taxon>Ecdysozoa</taxon>
        <taxon>Nematoda</taxon>
        <taxon>Chromadorea</taxon>
        <taxon>Rhabditida</taxon>
        <taxon>Rhabditina</taxon>
        <taxon>Rhabditomorpha</taxon>
        <taxon>Strongyloidea</taxon>
        <taxon>Ancylostomatidae</taxon>
        <taxon>Ancylostomatinae</taxon>
        <taxon>Ancylostoma</taxon>
    </lineage>
</organism>
<proteinExistence type="predicted"/>
<sequence>MRFSFQNQLIEDEDLLSCSAVSGVREYSQQPILPKPRIGANSAPNLRRLQVLEKRSPSEMAMGTAARQHSKVMRGYSALNETYSRFV</sequence>
<accession>A0A016RSH1</accession>
<comment type="caution">
    <text evidence="1">The sequence shown here is derived from an EMBL/GenBank/DDBJ whole genome shotgun (WGS) entry which is preliminary data.</text>
</comment>
<evidence type="ECO:0000313" key="1">
    <source>
        <dbReference type="EMBL" id="EYB81251.1"/>
    </source>
</evidence>
<dbReference type="AlphaFoldDB" id="A0A016RSH1"/>
<protein>
    <submittedName>
        <fullName evidence="1">Uncharacterized protein</fullName>
    </submittedName>
</protein>
<dbReference type="EMBL" id="JARK01001724">
    <property type="protein sequence ID" value="EYB81251.1"/>
    <property type="molecule type" value="Genomic_DNA"/>
</dbReference>
<dbReference type="Proteomes" id="UP000024635">
    <property type="component" value="Unassembled WGS sequence"/>
</dbReference>
<keyword evidence="2" id="KW-1185">Reference proteome</keyword>
<reference evidence="2" key="1">
    <citation type="journal article" date="2015" name="Nat. Genet.">
        <title>The genome and transcriptome of the zoonotic hookworm Ancylostoma ceylanicum identify infection-specific gene families.</title>
        <authorList>
            <person name="Schwarz E.M."/>
            <person name="Hu Y."/>
            <person name="Antoshechkin I."/>
            <person name="Miller M.M."/>
            <person name="Sternberg P.W."/>
            <person name="Aroian R.V."/>
        </authorList>
    </citation>
    <scope>NUCLEOTIDE SEQUENCE</scope>
    <source>
        <strain evidence="2">HY135</strain>
    </source>
</reference>